<evidence type="ECO:0000256" key="1">
    <source>
        <dbReference type="SAM" id="MobiDB-lite"/>
    </source>
</evidence>
<dbReference type="GO" id="GO:0004672">
    <property type="term" value="F:protein kinase activity"/>
    <property type="evidence" value="ECO:0007669"/>
    <property type="project" value="InterPro"/>
</dbReference>
<name>A0A060STY6_PYCCI</name>
<dbReference type="InterPro" id="IPR011009">
    <property type="entry name" value="Kinase-like_dom_sf"/>
</dbReference>
<feature type="domain" description="Fungal-type protein kinase" evidence="2">
    <location>
        <begin position="236"/>
        <end position="632"/>
    </location>
</feature>
<organism evidence="3 4">
    <name type="scientific">Pycnoporus cinnabarinus</name>
    <name type="common">Cinnabar-red polypore</name>
    <name type="synonym">Trametes cinnabarina</name>
    <dbReference type="NCBI Taxonomy" id="5643"/>
    <lineage>
        <taxon>Eukaryota</taxon>
        <taxon>Fungi</taxon>
        <taxon>Dikarya</taxon>
        <taxon>Basidiomycota</taxon>
        <taxon>Agaricomycotina</taxon>
        <taxon>Agaricomycetes</taxon>
        <taxon>Polyporales</taxon>
        <taxon>Polyporaceae</taxon>
        <taxon>Trametes</taxon>
    </lineage>
</organism>
<dbReference type="EMBL" id="CCBP010000603">
    <property type="protein sequence ID" value="CDO78012.1"/>
    <property type="molecule type" value="Genomic_DNA"/>
</dbReference>
<proteinExistence type="predicted"/>
<dbReference type="Proteomes" id="UP000029665">
    <property type="component" value="Unassembled WGS sequence"/>
</dbReference>
<accession>A0A060STY6</accession>
<dbReference type="PROSITE" id="PS00109">
    <property type="entry name" value="PROTEIN_KINASE_TYR"/>
    <property type="match status" value="1"/>
</dbReference>
<dbReference type="PANTHER" id="PTHR38248:SF2">
    <property type="entry name" value="FUNK1 11"/>
    <property type="match status" value="1"/>
</dbReference>
<dbReference type="InterPro" id="IPR008266">
    <property type="entry name" value="Tyr_kinase_AS"/>
</dbReference>
<dbReference type="HOGENOM" id="CLU_006410_3_1_1"/>
<reference evidence="3" key="1">
    <citation type="submission" date="2014-01" db="EMBL/GenBank/DDBJ databases">
        <title>The genome of the white-rot fungus Pycnoporus cinnabarinus: a basidiomycete model with a versatile arsenal for lignocellulosic biomass breakdown.</title>
        <authorList>
            <person name="Levasseur A."/>
            <person name="Lomascolo A."/>
            <person name="Ruiz-Duenas F.J."/>
            <person name="Uzan E."/>
            <person name="Piumi F."/>
            <person name="Kues U."/>
            <person name="Ram A.F.J."/>
            <person name="Murat C."/>
            <person name="Haon M."/>
            <person name="Benoit I."/>
            <person name="Arfi Y."/>
            <person name="Chevret D."/>
            <person name="Drula E."/>
            <person name="Kwon M.J."/>
            <person name="Gouret P."/>
            <person name="Lesage-Meessen L."/>
            <person name="Lombard V."/>
            <person name="Mariette J."/>
            <person name="Noirot C."/>
            <person name="Park J."/>
            <person name="Patyshakuliyeva A."/>
            <person name="Wieneger R.A.B."/>
            <person name="Wosten H.A.B."/>
            <person name="Martin F."/>
            <person name="Coutinho P.M."/>
            <person name="de Vries R."/>
            <person name="Martinez A.T."/>
            <person name="Klopp C."/>
            <person name="Pontarotti P."/>
            <person name="Henrissat B."/>
            <person name="Record E."/>
        </authorList>
    </citation>
    <scope>NUCLEOTIDE SEQUENCE [LARGE SCALE GENOMIC DNA]</scope>
    <source>
        <strain evidence="3">BRFM137</strain>
    </source>
</reference>
<sequence>MSNNSSSAGLDRSPNPGTPPGYRTPPPRTPSSRADVSRGVAHQPEGSSSEAGGHQSLPVPKPPATHYDASPVGRKSLHDSLAGAFASERTPNVDKKRRDIRLSMTGKTILISFEEFMNRFIPVPPGETEPVEAFKAVDFAGIPQDIESDMYGPLVAAFNQEWLLPRDIPVSAPHKGDGTVASNQKIDGGLYPRGNAPQDSTSWSSIELPIECKTDATKQDPFDDKNNNPEASAITRKDVRGQIMCYAVLVFDNQHRMHHFTLLILGAMARLVRWDRSGVLVTHKFDYTKEPEKLAQFLWRFGRMTPAQRGHDTTAVRVLPSSADFRLMHARATTPLMNRNGRVIDEHARVMFEQSLKVTVRVCIEDDSGKKTYDVVEKDAPLWRLTVHDEQGPRHFLVGKPHTTAASLAGRGTRTYVAIDTADPDGPFVYLKDAWRVAHDGIDQEGKILKKLNDDSDGGPVVGVPTLRCHGDVVGQVTLSQDVWREKHPTAKHDDCPLKTRRHYRLVVNEVCLPMSNFTCFMELVGLFIDCIEAHGHAYTRKGLLHRDISAGNVLIYPKVVDVGGQVSEERVGLLADWELAKQVRKAEDERRPRQPDRTGTWQFTSAMALDNPKKRIIVQDDMESFFHLLLYFAIRYLPHNCDNVGEFMDRYFDGYREVNGEYYGGEKKLLFMKLGLLTTPGVIPLQFYIPMQGAQSSPEDRASSSLDDSAYQARAVSSGRPVDSARNSFCLSPKVAQPSVTAGGTNGLLKLHPINAIFTGFLTRIKAHYTLYHTPRTTVEEAPAQSITPATTPEAPPASSIDMNTLVRLKHAAKARKTPPAAPLTSDPGLTEKQKKDLADLAAKLGDHDDIVSFLAHHIGSQFPWPSYVDRIPDQLPKHYRRTDEPPSKLEEGRQRFVLEAGGPGLNDAAAALSQPIRRLLRIYLQCSSAIHSSLQ</sequence>
<feature type="region of interest" description="Disordered" evidence="1">
    <location>
        <begin position="781"/>
        <end position="833"/>
    </location>
</feature>
<keyword evidence="4" id="KW-1185">Reference proteome</keyword>
<dbReference type="STRING" id="5643.A0A060STY6"/>
<dbReference type="InterPro" id="IPR040976">
    <property type="entry name" value="Pkinase_fungal"/>
</dbReference>
<comment type="caution">
    <text evidence="3">The sequence shown here is derived from an EMBL/GenBank/DDBJ whole genome shotgun (WGS) entry which is preliminary data.</text>
</comment>
<dbReference type="PANTHER" id="PTHR38248">
    <property type="entry name" value="FUNK1 6"/>
    <property type="match status" value="1"/>
</dbReference>
<gene>
    <name evidence="3" type="ORF">BN946_scf184907.g2</name>
</gene>
<feature type="compositionally biased region" description="Basic residues" evidence="1">
    <location>
        <begin position="809"/>
        <end position="818"/>
    </location>
</feature>
<evidence type="ECO:0000259" key="2">
    <source>
        <dbReference type="Pfam" id="PF17667"/>
    </source>
</evidence>
<feature type="compositionally biased region" description="Pro residues" evidence="1">
    <location>
        <begin position="16"/>
        <end position="29"/>
    </location>
</feature>
<feature type="region of interest" description="Disordered" evidence="1">
    <location>
        <begin position="174"/>
        <end position="202"/>
    </location>
</feature>
<dbReference type="Gene3D" id="1.10.510.10">
    <property type="entry name" value="Transferase(Phosphotransferase) domain 1"/>
    <property type="match status" value="1"/>
</dbReference>
<dbReference type="OrthoDB" id="2751093at2759"/>
<protein>
    <recommendedName>
        <fullName evidence="2">Fungal-type protein kinase domain-containing protein</fullName>
    </recommendedName>
</protein>
<dbReference type="Pfam" id="PF17667">
    <property type="entry name" value="Pkinase_fungal"/>
    <property type="match status" value="1"/>
</dbReference>
<dbReference type="SUPFAM" id="SSF56112">
    <property type="entry name" value="Protein kinase-like (PK-like)"/>
    <property type="match status" value="1"/>
</dbReference>
<evidence type="ECO:0000313" key="4">
    <source>
        <dbReference type="Proteomes" id="UP000029665"/>
    </source>
</evidence>
<feature type="region of interest" description="Disordered" evidence="1">
    <location>
        <begin position="1"/>
        <end position="75"/>
    </location>
</feature>
<evidence type="ECO:0000313" key="3">
    <source>
        <dbReference type="EMBL" id="CDO78012.1"/>
    </source>
</evidence>
<dbReference type="AlphaFoldDB" id="A0A060STY6"/>